<name>D6RQE8_COPC7</name>
<accession>D6RQE8</accession>
<dbReference type="GeneID" id="9379915"/>
<dbReference type="Proteomes" id="UP000001861">
    <property type="component" value="Unassembled WGS sequence"/>
</dbReference>
<comment type="caution">
    <text evidence="1">The sequence shown here is derived from an EMBL/GenBank/DDBJ whole genome shotgun (WGS) entry which is preliminary data.</text>
</comment>
<gene>
    <name evidence="1" type="ORF">CC1G_15687</name>
</gene>
<sequence length="51" mass="5803">MNLLRPNDATTLLPLKICDDTSARAFEQDLGSIASRNVVNRRMTMTPWIRV</sequence>
<proteinExistence type="predicted"/>
<dbReference type="InParanoid" id="D6RQE8"/>
<organism evidence="1 2">
    <name type="scientific">Coprinopsis cinerea (strain Okayama-7 / 130 / ATCC MYA-4618 / FGSC 9003)</name>
    <name type="common">Inky cap fungus</name>
    <name type="synonym">Hormographiella aspergillata</name>
    <dbReference type="NCBI Taxonomy" id="240176"/>
    <lineage>
        <taxon>Eukaryota</taxon>
        <taxon>Fungi</taxon>
        <taxon>Dikarya</taxon>
        <taxon>Basidiomycota</taxon>
        <taxon>Agaricomycotina</taxon>
        <taxon>Agaricomycetes</taxon>
        <taxon>Agaricomycetidae</taxon>
        <taxon>Agaricales</taxon>
        <taxon>Agaricineae</taxon>
        <taxon>Psathyrellaceae</taxon>
        <taxon>Coprinopsis</taxon>
    </lineage>
</organism>
<dbReference type="AlphaFoldDB" id="D6RQE8"/>
<dbReference type="EMBL" id="AACS02000011">
    <property type="protein sequence ID" value="EFI26764.1"/>
    <property type="molecule type" value="Genomic_DNA"/>
</dbReference>
<protein>
    <submittedName>
        <fullName evidence="1">Uncharacterized protein</fullName>
    </submittedName>
</protein>
<dbReference type="RefSeq" id="XP_002910258.1">
    <property type="nucleotide sequence ID" value="XM_002910212.1"/>
</dbReference>
<reference evidence="1 2" key="1">
    <citation type="journal article" date="2010" name="Proc. Natl. Acad. Sci. U.S.A.">
        <title>Insights into evolution of multicellular fungi from the assembled chromosomes of the mushroom Coprinopsis cinerea (Coprinus cinereus).</title>
        <authorList>
            <person name="Stajich J.E."/>
            <person name="Wilke S.K."/>
            <person name="Ahren D."/>
            <person name="Au C.H."/>
            <person name="Birren B.W."/>
            <person name="Borodovsky M."/>
            <person name="Burns C."/>
            <person name="Canback B."/>
            <person name="Casselton L.A."/>
            <person name="Cheng C.K."/>
            <person name="Deng J."/>
            <person name="Dietrich F.S."/>
            <person name="Fargo D.C."/>
            <person name="Farman M.L."/>
            <person name="Gathman A.C."/>
            <person name="Goldberg J."/>
            <person name="Guigo R."/>
            <person name="Hoegger P.J."/>
            <person name="Hooker J.B."/>
            <person name="Huggins A."/>
            <person name="James T.Y."/>
            <person name="Kamada T."/>
            <person name="Kilaru S."/>
            <person name="Kodira C."/>
            <person name="Kues U."/>
            <person name="Kupfer D."/>
            <person name="Kwan H.S."/>
            <person name="Lomsadze A."/>
            <person name="Li W."/>
            <person name="Lilly W.W."/>
            <person name="Ma L.J."/>
            <person name="Mackey A.J."/>
            <person name="Manning G."/>
            <person name="Martin F."/>
            <person name="Muraguchi H."/>
            <person name="Natvig D.O."/>
            <person name="Palmerini H."/>
            <person name="Ramesh M.A."/>
            <person name="Rehmeyer C.J."/>
            <person name="Roe B.A."/>
            <person name="Shenoy N."/>
            <person name="Stanke M."/>
            <person name="Ter-Hovhannisyan V."/>
            <person name="Tunlid A."/>
            <person name="Velagapudi R."/>
            <person name="Vision T.J."/>
            <person name="Zeng Q."/>
            <person name="Zolan M.E."/>
            <person name="Pukkila P.J."/>
        </authorList>
    </citation>
    <scope>NUCLEOTIDE SEQUENCE [LARGE SCALE GENOMIC DNA]</scope>
    <source>
        <strain evidence="2">Okayama-7 / 130 / ATCC MYA-4618 / FGSC 9003</strain>
    </source>
</reference>
<dbReference type="VEuPathDB" id="FungiDB:CC1G_15687"/>
<evidence type="ECO:0000313" key="2">
    <source>
        <dbReference type="Proteomes" id="UP000001861"/>
    </source>
</evidence>
<keyword evidence="2" id="KW-1185">Reference proteome</keyword>
<dbReference type="KEGG" id="cci:CC1G_15687"/>
<evidence type="ECO:0000313" key="1">
    <source>
        <dbReference type="EMBL" id="EFI26764.1"/>
    </source>
</evidence>
<dbReference type="HOGENOM" id="CLU_3106249_0_0_1"/>